<keyword evidence="1" id="KW-0963">Cytoplasm</keyword>
<comment type="caution">
    <text evidence="2">The sequence shown here is derived from an EMBL/GenBank/DDBJ whole genome shotgun (WGS) entry which is preliminary data.</text>
</comment>
<evidence type="ECO:0000313" key="2">
    <source>
        <dbReference type="EMBL" id="MET4756164.1"/>
    </source>
</evidence>
<dbReference type="RefSeq" id="WP_354010520.1">
    <property type="nucleotide sequence ID" value="NZ_JBEWTA010000001.1"/>
</dbReference>
<gene>
    <name evidence="2" type="ORF">V5J35_001356</name>
</gene>
<name>A0ABV2SGG8_9GAMM</name>
<dbReference type="CDD" id="cd07187">
    <property type="entry name" value="YvcK_like"/>
    <property type="match status" value="1"/>
</dbReference>
<evidence type="ECO:0000313" key="3">
    <source>
        <dbReference type="Proteomes" id="UP001549366"/>
    </source>
</evidence>
<dbReference type="SUPFAM" id="SSF142338">
    <property type="entry name" value="CofD-like"/>
    <property type="match status" value="1"/>
</dbReference>
<dbReference type="Gene3D" id="3.40.50.10680">
    <property type="entry name" value="CofD-like domains"/>
    <property type="match status" value="1"/>
</dbReference>
<accession>A0ABV2SGG8</accession>
<dbReference type="PANTHER" id="PTHR30135">
    <property type="entry name" value="UNCHARACTERIZED PROTEIN YVCK-RELATED"/>
    <property type="match status" value="1"/>
</dbReference>
<sequence length="307" mass="33590">MESLKALYQCRQIVAIGGGHGLGRVMASLGFMEEKLAGIVATTDDGGSTGRLREASGCIAWGDLRNCLNQLCSDSPNLARILFEYRFKNSGEFSGHNLGNLIMLAMDQMCVRPLDAVNLIRKMLQVGAQLIPMSEEPARLAAMLDGEKIVGETVIDALDKRPDQLMLLPDIKPTSEAVSVIEQADLIILGPGSFMTSILPSLLMNDIAEAINNNHDALKVFVGNINPETTVVGKQPIAEKLGWMQEMTGVYPDVLLWPEEYDRPEGVRCAIRQLSLSDPHQKGAHSREAMRNALDLLVQQHLTNKVC</sequence>
<keyword evidence="3" id="KW-1185">Reference proteome</keyword>
<dbReference type="EMBL" id="JBEWTB010000002">
    <property type="protein sequence ID" value="MET4756164.1"/>
    <property type="molecule type" value="Genomic_DNA"/>
</dbReference>
<reference evidence="2 3" key="1">
    <citation type="submission" date="2024-06" db="EMBL/GenBank/DDBJ databases">
        <title>Genomic Encyclopedia of Type Strains, Phase V (KMG-V): Genome sequencing to study the core and pangenomes of soil and plant-associated prokaryotes.</title>
        <authorList>
            <person name="Whitman W."/>
        </authorList>
    </citation>
    <scope>NUCLEOTIDE SEQUENCE [LARGE SCALE GENOMIC DNA]</scope>
    <source>
        <strain evidence="2 3">NE40</strain>
    </source>
</reference>
<dbReference type="InterPro" id="IPR010119">
    <property type="entry name" value="Gluconeogen_factor"/>
</dbReference>
<dbReference type="PANTHER" id="PTHR30135:SF3">
    <property type="entry name" value="GLUCONEOGENESIS FACTOR-RELATED"/>
    <property type="match status" value="1"/>
</dbReference>
<dbReference type="Pfam" id="PF01933">
    <property type="entry name" value="CofD"/>
    <property type="match status" value="1"/>
</dbReference>
<protein>
    <submittedName>
        <fullName evidence="2">CofD-like protein</fullName>
    </submittedName>
</protein>
<dbReference type="Proteomes" id="UP001549366">
    <property type="component" value="Unassembled WGS sequence"/>
</dbReference>
<dbReference type="InterPro" id="IPR038136">
    <property type="entry name" value="CofD-like_dom_sf"/>
</dbReference>
<organism evidence="2 3">
    <name type="scientific">Endozoicomonas lisbonensis</name>
    <dbReference type="NCBI Taxonomy" id="3120522"/>
    <lineage>
        <taxon>Bacteria</taxon>
        <taxon>Pseudomonadati</taxon>
        <taxon>Pseudomonadota</taxon>
        <taxon>Gammaproteobacteria</taxon>
        <taxon>Oceanospirillales</taxon>
        <taxon>Endozoicomonadaceae</taxon>
        <taxon>Endozoicomonas</taxon>
    </lineage>
</organism>
<dbReference type="NCBIfam" id="TIGR01826">
    <property type="entry name" value="CofD_related"/>
    <property type="match status" value="1"/>
</dbReference>
<evidence type="ECO:0000256" key="1">
    <source>
        <dbReference type="ARBA" id="ARBA00022490"/>
    </source>
</evidence>
<dbReference type="InterPro" id="IPR002882">
    <property type="entry name" value="CofD"/>
</dbReference>
<proteinExistence type="predicted"/>